<dbReference type="AlphaFoldDB" id="A0AAW6TUW3"/>
<proteinExistence type="predicted"/>
<organism evidence="2 3">
    <name type="scientific">Anaerobaca lacustris</name>
    <dbReference type="NCBI Taxonomy" id="3044600"/>
    <lineage>
        <taxon>Bacteria</taxon>
        <taxon>Pseudomonadati</taxon>
        <taxon>Planctomycetota</taxon>
        <taxon>Phycisphaerae</taxon>
        <taxon>Sedimentisphaerales</taxon>
        <taxon>Anaerobacaceae</taxon>
        <taxon>Anaerobaca</taxon>
    </lineage>
</organism>
<reference evidence="2" key="1">
    <citation type="submission" date="2023-05" db="EMBL/GenBank/DDBJ databases">
        <title>Anaerotaeda fermentans gen. nov., sp. nov., a novel anaerobic planctomycete of the new family within the order Sedimentisphaerales isolated from Taman Peninsula, Russia.</title>
        <authorList>
            <person name="Khomyakova M.A."/>
            <person name="Merkel A.Y."/>
            <person name="Slobodkin A.I."/>
        </authorList>
    </citation>
    <scope>NUCLEOTIDE SEQUENCE</scope>
    <source>
        <strain evidence="2">M17dextr</strain>
    </source>
</reference>
<keyword evidence="3" id="KW-1185">Reference proteome</keyword>
<dbReference type="Proteomes" id="UP001431776">
    <property type="component" value="Unassembled WGS sequence"/>
</dbReference>
<feature type="transmembrane region" description="Helical" evidence="1">
    <location>
        <begin position="135"/>
        <end position="153"/>
    </location>
</feature>
<comment type="caution">
    <text evidence="2">The sequence shown here is derived from an EMBL/GenBank/DDBJ whole genome shotgun (WGS) entry which is preliminary data.</text>
</comment>
<feature type="transmembrane region" description="Helical" evidence="1">
    <location>
        <begin position="229"/>
        <end position="250"/>
    </location>
</feature>
<feature type="transmembrane region" description="Helical" evidence="1">
    <location>
        <begin position="97"/>
        <end position="115"/>
    </location>
</feature>
<dbReference type="Gene3D" id="2.20.28.160">
    <property type="match status" value="1"/>
</dbReference>
<accession>A0AAW6TUW3</accession>
<keyword evidence="1" id="KW-0812">Transmembrane</keyword>
<evidence type="ECO:0000256" key="1">
    <source>
        <dbReference type="SAM" id="Phobius"/>
    </source>
</evidence>
<dbReference type="RefSeq" id="WP_349243444.1">
    <property type="nucleotide sequence ID" value="NZ_JASCXX010000003.1"/>
</dbReference>
<evidence type="ECO:0000313" key="3">
    <source>
        <dbReference type="Proteomes" id="UP001431776"/>
    </source>
</evidence>
<dbReference type="EMBL" id="JASCXX010000003">
    <property type="protein sequence ID" value="MDI6448034.1"/>
    <property type="molecule type" value="Genomic_DNA"/>
</dbReference>
<keyword evidence="1" id="KW-1133">Transmembrane helix</keyword>
<keyword evidence="1" id="KW-0472">Membrane</keyword>
<name>A0AAW6TUW3_9BACT</name>
<evidence type="ECO:0000313" key="2">
    <source>
        <dbReference type="EMBL" id="MDI6448034.1"/>
    </source>
</evidence>
<gene>
    <name evidence="2" type="ORF">QJ522_03165</name>
</gene>
<feature type="transmembrane region" description="Helical" evidence="1">
    <location>
        <begin position="165"/>
        <end position="184"/>
    </location>
</feature>
<feature type="transmembrane region" description="Helical" evidence="1">
    <location>
        <begin position="190"/>
        <end position="217"/>
    </location>
</feature>
<protein>
    <submittedName>
        <fullName evidence="2">Uncharacterized protein</fullName>
    </submittedName>
</protein>
<sequence length="283" mass="31376">MRLTCVYCGAEISTDDGQIGRPIACPECSHQVRVPRPGRPDASLQADRPNPAASEDAAWEHVSNEEIRDTVLYKALPETQRLRVDLKRAFAFVLPRYDDLTLFAFGIAFVLLVLLDPGLRGTLATIGGHQRTESETIMLGFAGLGLTLSLAGLVWRREKSEFEKVFMLFFAALITVGAGLSTWRTPGSGALGWLAVFPIWNQFNGLLLLSLAWMGILDTDCITDRRATFRQIAVAFVTIAVLLVMCRHLFRLHWAVTYSISVNYTLNFLSRVQKLFASPLASA</sequence>